<gene>
    <name evidence="1" type="ORF">PHYBLDRAFT_169759</name>
</gene>
<dbReference type="AlphaFoldDB" id="A0A167MEP3"/>
<evidence type="ECO:0008006" key="3">
    <source>
        <dbReference type="Google" id="ProtNLM"/>
    </source>
</evidence>
<dbReference type="InParanoid" id="A0A167MEP3"/>
<name>A0A167MEP3_PHYB8</name>
<reference evidence="2" key="1">
    <citation type="submission" date="2015-06" db="EMBL/GenBank/DDBJ databases">
        <title>Expansion of signal transduction pathways in fungi by whole-genome duplication.</title>
        <authorList>
            <consortium name="DOE Joint Genome Institute"/>
            <person name="Corrochano L.M."/>
            <person name="Kuo A."/>
            <person name="Marcet-Houben M."/>
            <person name="Polaino S."/>
            <person name="Salamov A."/>
            <person name="Villalobos J.M."/>
            <person name="Alvarez M.I."/>
            <person name="Avalos J."/>
            <person name="Benito E.P."/>
            <person name="Benoit I."/>
            <person name="Burger G."/>
            <person name="Camino L.P."/>
            <person name="Canovas D."/>
            <person name="Cerda-Olmedo E."/>
            <person name="Cheng J.-F."/>
            <person name="Dominguez A."/>
            <person name="Elias M."/>
            <person name="Eslava A.P."/>
            <person name="Glaser F."/>
            <person name="Grimwood J."/>
            <person name="Gutierrez G."/>
            <person name="Heitman J."/>
            <person name="Henrissat B."/>
            <person name="Iturriaga E.A."/>
            <person name="Lang B.F."/>
            <person name="Lavin J.L."/>
            <person name="Lee S."/>
            <person name="Li W."/>
            <person name="Lindquist E."/>
            <person name="Lopez-Garcia S."/>
            <person name="Luque E.M."/>
            <person name="Marcos A.T."/>
            <person name="Martin J."/>
            <person name="McCluskey K."/>
            <person name="Medina H.R."/>
            <person name="Miralles-Duran A."/>
            <person name="Miyazaki A."/>
            <person name="Munoz-Torres E."/>
            <person name="Oguiza J.A."/>
            <person name="Ohm R."/>
            <person name="Olmedo M."/>
            <person name="Orejas M."/>
            <person name="Ortiz-Castellanos L."/>
            <person name="Pisabarro A.G."/>
            <person name="Rodriguez-Romero J."/>
            <person name="Ruiz-Herrera J."/>
            <person name="Ruiz-Vazquez R."/>
            <person name="Sanz C."/>
            <person name="Schackwitz W."/>
            <person name="Schmutz J."/>
            <person name="Shahriari M."/>
            <person name="Shelest E."/>
            <person name="Silva-Franco F."/>
            <person name="Soanes D."/>
            <person name="Syed K."/>
            <person name="Tagua V.G."/>
            <person name="Talbot N.J."/>
            <person name="Thon M."/>
            <person name="De vries R.P."/>
            <person name="Wiebenga A."/>
            <person name="Yadav J.S."/>
            <person name="Braun E.L."/>
            <person name="Baker S."/>
            <person name="Garre V."/>
            <person name="Horwitz B."/>
            <person name="Torres-Martinez S."/>
            <person name="Idnurm A."/>
            <person name="Herrera-Estrella A."/>
            <person name="Gabaldon T."/>
            <person name="Grigoriev I.V."/>
        </authorList>
    </citation>
    <scope>NUCLEOTIDE SEQUENCE [LARGE SCALE GENOMIC DNA]</scope>
    <source>
        <strain evidence="2">NRRL 1555(-)</strain>
    </source>
</reference>
<proteinExistence type="predicted"/>
<evidence type="ECO:0000313" key="2">
    <source>
        <dbReference type="Proteomes" id="UP000077315"/>
    </source>
</evidence>
<dbReference type="Proteomes" id="UP000077315">
    <property type="component" value="Unassembled WGS sequence"/>
</dbReference>
<sequence length="266" mass="30280">MIMSKRYTALRSKVGKKFIYAKADEWKSWVSVYSPVTLKSVIPSFYFNNWVSFVHACHYLVKPSISSNDINTAHRHLVQFCEECNTLYTTTILSCNMHLHPHLHVREPILDFEPVCGYWLFGPERYNGLLKNISTNGKSSHEVTFMGCFLKYIYKDDFTKTKPLPPTPFLLLISNPSSISDINYTHLLAYSKFGYLTLNIVHYHNSASPLFSDDQITKLKSIDVLGQVSYGNNGTTGHESYLQSLFLGNRSRDKDGVEICGSPLSP</sequence>
<dbReference type="PANTHER" id="PTHR46579">
    <property type="entry name" value="F5/8 TYPE C DOMAIN-CONTAINING PROTEIN-RELATED"/>
    <property type="match status" value="1"/>
</dbReference>
<evidence type="ECO:0000313" key="1">
    <source>
        <dbReference type="EMBL" id="OAD72636.1"/>
    </source>
</evidence>
<organism evidence="1 2">
    <name type="scientific">Phycomyces blakesleeanus (strain ATCC 8743b / DSM 1359 / FGSC 10004 / NBRC 33097 / NRRL 1555)</name>
    <dbReference type="NCBI Taxonomy" id="763407"/>
    <lineage>
        <taxon>Eukaryota</taxon>
        <taxon>Fungi</taxon>
        <taxon>Fungi incertae sedis</taxon>
        <taxon>Mucoromycota</taxon>
        <taxon>Mucoromycotina</taxon>
        <taxon>Mucoromycetes</taxon>
        <taxon>Mucorales</taxon>
        <taxon>Phycomycetaceae</taxon>
        <taxon>Phycomyces</taxon>
    </lineage>
</organism>
<dbReference type="OrthoDB" id="3248986at2759"/>
<accession>A0A167MEP3</accession>
<dbReference type="VEuPathDB" id="FungiDB:PHYBLDRAFT_169759"/>
<dbReference type="EMBL" id="KV440983">
    <property type="protein sequence ID" value="OAD72636.1"/>
    <property type="molecule type" value="Genomic_DNA"/>
</dbReference>
<keyword evidence="2" id="KW-1185">Reference proteome</keyword>
<protein>
    <recommendedName>
        <fullName evidence="3">C2H2-type zinc finger transcription factor</fullName>
    </recommendedName>
</protein>
<dbReference type="GeneID" id="28997063"/>
<dbReference type="PANTHER" id="PTHR46579:SF2">
    <property type="entry name" value="C2H2-TYPE DOMAIN-CONTAINING PROTEIN"/>
    <property type="match status" value="1"/>
</dbReference>
<dbReference type="RefSeq" id="XP_018290676.1">
    <property type="nucleotide sequence ID" value="XM_018436157.1"/>
</dbReference>